<dbReference type="Gene3D" id="1.25.40.10">
    <property type="entry name" value="Tetratricopeptide repeat domain"/>
    <property type="match status" value="1"/>
</dbReference>
<feature type="domain" description="PROP1-like PPR" evidence="4">
    <location>
        <begin position="39"/>
        <end position="169"/>
    </location>
</feature>
<dbReference type="InterPro" id="IPR002885">
    <property type="entry name" value="PPR_rpt"/>
</dbReference>
<dbReference type="PANTHER" id="PTHR47447">
    <property type="entry name" value="OS03G0856100 PROTEIN"/>
    <property type="match status" value="1"/>
</dbReference>
<dbReference type="InterPro" id="IPR011990">
    <property type="entry name" value="TPR-like_helical_dom_sf"/>
</dbReference>
<evidence type="ECO:0000256" key="1">
    <source>
        <dbReference type="ARBA" id="ARBA00022737"/>
    </source>
</evidence>
<sequence length="213" mass="22522">GGVESGVQWLQVMKKAKMSPSVGCYTAIIDACDNRGSGAADSDYQRASQLVDQMLNSGLALNTQAYNVALRTKAKAAETSALEALLDRMEANYVIPDDSSYASVIRSRAEAGDAMSAERWLAEMGRRGARPGEAAYAEVLRAWADVGNDKGIRRTLAAMSDEGVELTAPAATTPSSVPSAGGATSRARWTSSSSWPRRGATTTGARTRRSSRP</sequence>
<feature type="compositionally biased region" description="Low complexity" evidence="3">
    <location>
        <begin position="183"/>
        <end position="205"/>
    </location>
</feature>
<evidence type="ECO:0000256" key="3">
    <source>
        <dbReference type="SAM" id="MobiDB-lite"/>
    </source>
</evidence>
<evidence type="ECO:0000256" key="2">
    <source>
        <dbReference type="PROSITE-ProRule" id="PRU00708"/>
    </source>
</evidence>
<evidence type="ECO:0000313" key="5">
    <source>
        <dbReference type="EMBL" id="CAK0817610.1"/>
    </source>
</evidence>
<evidence type="ECO:0000259" key="4">
    <source>
        <dbReference type="Pfam" id="PF17177"/>
    </source>
</evidence>
<proteinExistence type="predicted"/>
<evidence type="ECO:0000313" key="6">
    <source>
        <dbReference type="Proteomes" id="UP001189429"/>
    </source>
</evidence>
<gene>
    <name evidence="5" type="ORF">PCOR1329_LOCUS20169</name>
</gene>
<protein>
    <recommendedName>
        <fullName evidence="4">PROP1-like PPR domain-containing protein</fullName>
    </recommendedName>
</protein>
<keyword evidence="1" id="KW-0677">Repeat</keyword>
<comment type="caution">
    <text evidence="5">The sequence shown here is derived from an EMBL/GenBank/DDBJ whole genome shotgun (WGS) entry which is preliminary data.</text>
</comment>
<accession>A0ABN9RIA7</accession>
<dbReference type="Pfam" id="PF17177">
    <property type="entry name" value="PPR_long"/>
    <property type="match status" value="1"/>
</dbReference>
<dbReference type="InterPro" id="IPR033443">
    <property type="entry name" value="PROP1-like_PPR_dom"/>
</dbReference>
<name>A0ABN9RIA7_9DINO</name>
<dbReference type="Proteomes" id="UP001189429">
    <property type="component" value="Unassembled WGS sequence"/>
</dbReference>
<dbReference type="EMBL" id="CAUYUJ010006515">
    <property type="protein sequence ID" value="CAK0817610.1"/>
    <property type="molecule type" value="Genomic_DNA"/>
</dbReference>
<feature type="region of interest" description="Disordered" evidence="3">
    <location>
        <begin position="166"/>
        <end position="213"/>
    </location>
</feature>
<reference evidence="5" key="1">
    <citation type="submission" date="2023-10" db="EMBL/GenBank/DDBJ databases">
        <authorList>
            <person name="Chen Y."/>
            <person name="Shah S."/>
            <person name="Dougan E. K."/>
            <person name="Thang M."/>
            <person name="Chan C."/>
        </authorList>
    </citation>
    <scope>NUCLEOTIDE SEQUENCE [LARGE SCALE GENOMIC DNA]</scope>
</reference>
<feature type="non-terminal residue" evidence="5">
    <location>
        <position position="1"/>
    </location>
</feature>
<feature type="repeat" description="PPR" evidence="2">
    <location>
        <begin position="97"/>
        <end position="131"/>
    </location>
</feature>
<keyword evidence="6" id="KW-1185">Reference proteome</keyword>
<dbReference type="PROSITE" id="PS51375">
    <property type="entry name" value="PPR"/>
    <property type="match status" value="1"/>
</dbReference>
<organism evidence="5 6">
    <name type="scientific">Prorocentrum cordatum</name>
    <dbReference type="NCBI Taxonomy" id="2364126"/>
    <lineage>
        <taxon>Eukaryota</taxon>
        <taxon>Sar</taxon>
        <taxon>Alveolata</taxon>
        <taxon>Dinophyceae</taxon>
        <taxon>Prorocentrales</taxon>
        <taxon>Prorocentraceae</taxon>
        <taxon>Prorocentrum</taxon>
    </lineage>
</organism>
<dbReference type="PANTHER" id="PTHR47447:SF17">
    <property type="entry name" value="OS12G0638900 PROTEIN"/>
    <property type="match status" value="1"/>
</dbReference>